<sequence>MCRHNGLMTSDPAALTPFSDIDKRPPEFVALLLAALEAMAVVPEIQRVRQVAREALRPAPGQRLLDAGCGAGEVARQLAGEVEPGEVVALDLSAATLTAAVDRHDGSKVSYIEGDISALDFPDSHFDGVRCERVLQHVPDPDRAVAELVRVTRPGGRVCLVDTDWESMTVDGLPDHLVTLFKAHLYGRVMREQPGIGRTLRRRLTRAGAVDIEAMPVTCYFATPGASISVLPMFDPQLAGRIGIIPDDIHDEWFTAVEAAAARGEFLAALTIWVVVGTRPN</sequence>
<dbReference type="InterPro" id="IPR013216">
    <property type="entry name" value="Methyltransf_11"/>
</dbReference>
<dbReference type="Proteomes" id="UP001501570">
    <property type="component" value="Unassembled WGS sequence"/>
</dbReference>
<dbReference type="CDD" id="cd02440">
    <property type="entry name" value="AdoMet_MTases"/>
    <property type="match status" value="1"/>
</dbReference>
<keyword evidence="3" id="KW-1185">Reference proteome</keyword>
<name>A0ABP9RVZ6_9ACTN</name>
<dbReference type="SUPFAM" id="SSF53335">
    <property type="entry name" value="S-adenosyl-L-methionine-dependent methyltransferases"/>
    <property type="match status" value="1"/>
</dbReference>
<dbReference type="PANTHER" id="PTHR43591">
    <property type="entry name" value="METHYLTRANSFERASE"/>
    <property type="match status" value="1"/>
</dbReference>
<reference evidence="3" key="1">
    <citation type="journal article" date="2019" name="Int. J. Syst. Evol. Microbiol.">
        <title>The Global Catalogue of Microorganisms (GCM) 10K type strain sequencing project: providing services to taxonomists for standard genome sequencing and annotation.</title>
        <authorList>
            <consortium name="The Broad Institute Genomics Platform"/>
            <consortium name="The Broad Institute Genome Sequencing Center for Infectious Disease"/>
            <person name="Wu L."/>
            <person name="Ma J."/>
        </authorList>
    </citation>
    <scope>NUCLEOTIDE SEQUENCE [LARGE SCALE GENOMIC DNA]</scope>
    <source>
        <strain evidence="3">JCM 18304</strain>
    </source>
</reference>
<dbReference type="EMBL" id="BAABJQ010000009">
    <property type="protein sequence ID" value="GAA5187014.1"/>
    <property type="molecule type" value="Genomic_DNA"/>
</dbReference>
<evidence type="ECO:0000259" key="1">
    <source>
        <dbReference type="Pfam" id="PF08241"/>
    </source>
</evidence>
<evidence type="ECO:0000313" key="2">
    <source>
        <dbReference type="EMBL" id="GAA5187014.1"/>
    </source>
</evidence>
<feature type="domain" description="Methyltransferase type 11" evidence="1">
    <location>
        <begin position="65"/>
        <end position="159"/>
    </location>
</feature>
<proteinExistence type="predicted"/>
<dbReference type="InterPro" id="IPR029063">
    <property type="entry name" value="SAM-dependent_MTases_sf"/>
</dbReference>
<dbReference type="Gene3D" id="3.40.50.150">
    <property type="entry name" value="Vaccinia Virus protein VP39"/>
    <property type="match status" value="1"/>
</dbReference>
<accession>A0ABP9RVZ6</accession>
<protein>
    <recommendedName>
        <fullName evidence="1">Methyltransferase type 11 domain-containing protein</fullName>
    </recommendedName>
</protein>
<dbReference type="PANTHER" id="PTHR43591:SF24">
    <property type="entry name" value="2-METHOXY-6-POLYPRENYL-1,4-BENZOQUINOL METHYLASE, MITOCHONDRIAL"/>
    <property type="match status" value="1"/>
</dbReference>
<comment type="caution">
    <text evidence="2">The sequence shown here is derived from an EMBL/GenBank/DDBJ whole genome shotgun (WGS) entry which is preliminary data.</text>
</comment>
<evidence type="ECO:0000313" key="3">
    <source>
        <dbReference type="Proteomes" id="UP001501570"/>
    </source>
</evidence>
<gene>
    <name evidence="2" type="ORF">GCM10023322_34410</name>
</gene>
<organism evidence="2 3">
    <name type="scientific">Rugosimonospora acidiphila</name>
    <dbReference type="NCBI Taxonomy" id="556531"/>
    <lineage>
        <taxon>Bacteria</taxon>
        <taxon>Bacillati</taxon>
        <taxon>Actinomycetota</taxon>
        <taxon>Actinomycetes</taxon>
        <taxon>Micromonosporales</taxon>
        <taxon>Micromonosporaceae</taxon>
        <taxon>Rugosimonospora</taxon>
    </lineage>
</organism>
<dbReference type="Pfam" id="PF08241">
    <property type="entry name" value="Methyltransf_11"/>
    <property type="match status" value="1"/>
</dbReference>